<feature type="region of interest" description="Disordered" evidence="1">
    <location>
        <begin position="1"/>
        <end position="61"/>
    </location>
</feature>
<gene>
    <name evidence="2" type="ORF">FSUBG_2172</name>
</gene>
<feature type="compositionally biased region" description="Polar residues" evidence="1">
    <location>
        <begin position="1"/>
        <end position="41"/>
    </location>
</feature>
<evidence type="ECO:0000313" key="2">
    <source>
        <dbReference type="EMBL" id="KAF5611735.1"/>
    </source>
</evidence>
<dbReference type="OrthoDB" id="199599at2759"/>
<evidence type="ECO:0000256" key="1">
    <source>
        <dbReference type="SAM" id="MobiDB-lite"/>
    </source>
</evidence>
<sequence length="148" mass="16444">MLRSRSNSSYSLQDLSTRPPSLRPSQTSDGNARPRNSNTSARGDVAAAPQNEEEEQRSRLGRFWHDQRENVSGLSSHISRNVNGWNVGCAAVFTAARGPTSGIWILRHGEAFGDDLLFLLDWDDTSRCCADLETSTDYDGWEGVGWRV</sequence>
<dbReference type="EMBL" id="JAAOAV010000018">
    <property type="protein sequence ID" value="KAF5611735.1"/>
    <property type="molecule type" value="Genomic_DNA"/>
</dbReference>
<keyword evidence="3" id="KW-1185">Reference proteome</keyword>
<organism evidence="2 3">
    <name type="scientific">Gibberella subglutinans</name>
    <name type="common">Fusarium subglutinans</name>
    <dbReference type="NCBI Taxonomy" id="42677"/>
    <lineage>
        <taxon>Eukaryota</taxon>
        <taxon>Fungi</taxon>
        <taxon>Dikarya</taxon>
        <taxon>Ascomycota</taxon>
        <taxon>Pezizomycotina</taxon>
        <taxon>Sordariomycetes</taxon>
        <taxon>Hypocreomycetidae</taxon>
        <taxon>Hypocreales</taxon>
        <taxon>Nectriaceae</taxon>
        <taxon>Fusarium</taxon>
        <taxon>Fusarium fujikuroi species complex</taxon>
    </lineage>
</organism>
<proteinExistence type="predicted"/>
<dbReference type="AlphaFoldDB" id="A0A8H5V7K2"/>
<evidence type="ECO:0000313" key="3">
    <source>
        <dbReference type="Proteomes" id="UP000547976"/>
    </source>
</evidence>
<reference evidence="2 3" key="1">
    <citation type="submission" date="2020-05" db="EMBL/GenBank/DDBJ databases">
        <title>Identification and distribution of gene clusters putatively required for synthesis of sphingolipid metabolism inhibitors in phylogenetically diverse species of the filamentous fungus Fusarium.</title>
        <authorList>
            <person name="Kim H.-S."/>
            <person name="Busman M."/>
            <person name="Brown D.W."/>
            <person name="Divon H."/>
            <person name="Uhlig S."/>
            <person name="Proctor R.H."/>
        </authorList>
    </citation>
    <scope>NUCLEOTIDE SEQUENCE [LARGE SCALE GENOMIC DNA]</scope>
    <source>
        <strain evidence="2 3">NRRL 66333</strain>
    </source>
</reference>
<accession>A0A8H5V7K2</accession>
<comment type="caution">
    <text evidence="2">The sequence shown here is derived from an EMBL/GenBank/DDBJ whole genome shotgun (WGS) entry which is preliminary data.</text>
</comment>
<dbReference type="GeneID" id="59314636"/>
<protein>
    <submittedName>
        <fullName evidence="2">Uncharacterized protein</fullName>
    </submittedName>
</protein>
<dbReference type="RefSeq" id="XP_036542448.1">
    <property type="nucleotide sequence ID" value="XM_036679918.1"/>
</dbReference>
<name>A0A8H5V7K2_GIBSU</name>
<dbReference type="Proteomes" id="UP000547976">
    <property type="component" value="Unassembled WGS sequence"/>
</dbReference>